<evidence type="ECO:0000313" key="2">
    <source>
        <dbReference type="Proteomes" id="UP000017837"/>
    </source>
</evidence>
<dbReference type="AlphaFoldDB" id="V4NR51"/>
<protein>
    <submittedName>
        <fullName evidence="1">Uncharacterized protein</fullName>
    </submittedName>
</protein>
<dbReference type="EMBL" id="AWGB01000118">
    <property type="protein sequence ID" value="ESQ78431.1"/>
    <property type="molecule type" value="Genomic_DNA"/>
</dbReference>
<sequence length="48" mass="5567">MVRYLDRSSHRAEILTDLRDNKSGVPSWMCNVIDMAIRKSEQKDENSA</sequence>
<organism evidence="1 2">
    <name type="scientific">Asticcacaulis benevestitus DSM 16100 = ATCC BAA-896</name>
    <dbReference type="NCBI Taxonomy" id="1121022"/>
    <lineage>
        <taxon>Bacteria</taxon>
        <taxon>Pseudomonadati</taxon>
        <taxon>Pseudomonadota</taxon>
        <taxon>Alphaproteobacteria</taxon>
        <taxon>Caulobacterales</taxon>
        <taxon>Caulobacteraceae</taxon>
        <taxon>Asticcacaulis</taxon>
    </lineage>
</organism>
<dbReference type="PATRIC" id="fig|1121022.4.peg.4732"/>
<name>V4NR51_9CAUL</name>
<dbReference type="Proteomes" id="UP000017837">
    <property type="component" value="Unassembled WGS sequence"/>
</dbReference>
<gene>
    <name evidence="1" type="ORF">ABENE_23130</name>
</gene>
<keyword evidence="2" id="KW-1185">Reference proteome</keyword>
<comment type="caution">
    <text evidence="1">The sequence shown here is derived from an EMBL/GenBank/DDBJ whole genome shotgun (WGS) entry which is preliminary data.</text>
</comment>
<proteinExistence type="predicted"/>
<reference evidence="1 2" key="1">
    <citation type="journal article" date="2014" name="Nature">
        <title>Sequential evolution of bacterial morphology by co-option of a developmental regulator.</title>
        <authorList>
            <person name="Jiang C."/>
            <person name="Brown P.J."/>
            <person name="Ducret A."/>
            <person name="Brun Y.V."/>
        </authorList>
    </citation>
    <scope>NUCLEOTIDE SEQUENCE [LARGE SCALE GENOMIC DNA]</scope>
    <source>
        <strain evidence="1 2">DSM 16100</strain>
    </source>
</reference>
<accession>V4NR51</accession>
<evidence type="ECO:0000313" key="1">
    <source>
        <dbReference type="EMBL" id="ESQ78431.1"/>
    </source>
</evidence>